<dbReference type="SUPFAM" id="SSF46785">
    <property type="entry name" value="Winged helix' DNA-binding domain"/>
    <property type="match status" value="1"/>
</dbReference>
<feature type="domain" description="HTH lysR-type" evidence="5">
    <location>
        <begin position="1"/>
        <end position="58"/>
    </location>
</feature>
<dbReference type="Pfam" id="PF03466">
    <property type="entry name" value="LysR_substrate"/>
    <property type="match status" value="1"/>
</dbReference>
<dbReference type="HOGENOM" id="CLU_039613_6_4_11"/>
<name>D7BUY1_STRBB</name>
<dbReference type="KEGG" id="sbh:SBI_02239"/>
<dbReference type="PROSITE" id="PS50931">
    <property type="entry name" value="HTH_LYSR"/>
    <property type="match status" value="1"/>
</dbReference>
<reference evidence="6 7" key="1">
    <citation type="journal article" date="2010" name="J. Bacteriol.">
        <title>Genome sequence of the milbemycin-producing bacterium Streptomyces bingchenggensis.</title>
        <authorList>
            <person name="Wang X.J."/>
            <person name="Yan Y.J."/>
            <person name="Zhang B."/>
            <person name="An J."/>
            <person name="Wang J.J."/>
            <person name="Tian J."/>
            <person name="Jiang L."/>
            <person name="Chen Y.H."/>
            <person name="Huang S.X."/>
            <person name="Yin M."/>
            <person name="Zhang J."/>
            <person name="Gao A.L."/>
            <person name="Liu C.X."/>
            <person name="Zhu Z.X."/>
            <person name="Xiang W.S."/>
        </authorList>
    </citation>
    <scope>NUCLEOTIDE SEQUENCE [LARGE SCALE GENOMIC DNA]</scope>
    <source>
        <strain evidence="6 7">BCW-1</strain>
    </source>
</reference>
<dbReference type="RefSeq" id="WP_014174839.1">
    <property type="nucleotide sequence ID" value="NC_016582.1"/>
</dbReference>
<comment type="similarity">
    <text evidence="1">Belongs to the LysR transcriptional regulatory family.</text>
</comment>
<organism evidence="6 7">
    <name type="scientific">Streptomyces bingchenggensis (strain BCW-1)</name>
    <dbReference type="NCBI Taxonomy" id="749414"/>
    <lineage>
        <taxon>Bacteria</taxon>
        <taxon>Bacillati</taxon>
        <taxon>Actinomycetota</taxon>
        <taxon>Actinomycetes</taxon>
        <taxon>Kitasatosporales</taxon>
        <taxon>Streptomycetaceae</taxon>
        <taxon>Streptomyces</taxon>
    </lineage>
</organism>
<dbReference type="EMBL" id="CP002047">
    <property type="protein sequence ID" value="ADI05360.1"/>
    <property type="molecule type" value="Genomic_DNA"/>
</dbReference>
<dbReference type="InterPro" id="IPR036390">
    <property type="entry name" value="WH_DNA-bd_sf"/>
</dbReference>
<sequence>MDLRSLRYFVAVAEERHFGRAAVRLHMTQPPLSRAVKQLETELGAPLLRRSATGVALTAAGSALYDEARTLLAAAEQARARVAAAAGAATLTIGTLADSAEQAGHRLVAAFRRRHPDVHVGIREADFADPTTGLRAGLVDVALTRTPFDDTGISTHVLRSDPVGVVLRTEDPLARHATLRLRDLAGRPWFRLPEGTDPLWAAYWTGATSTGELRNSPVVRTAQECQQAVLWNGTVGLMPLAHTPPDGLTVVPLADMPPSRLVVAWKTDDTDPLVRSFVRIAAALYRSEPCHSAAHRIAGFGPAGHQVATIWDTRRVY</sequence>
<keyword evidence="7" id="KW-1185">Reference proteome</keyword>
<dbReference type="PRINTS" id="PR00039">
    <property type="entry name" value="HTHLYSR"/>
</dbReference>
<dbReference type="STRING" id="749414.SBI_02239"/>
<dbReference type="GO" id="GO:0032993">
    <property type="term" value="C:protein-DNA complex"/>
    <property type="evidence" value="ECO:0007669"/>
    <property type="project" value="TreeGrafter"/>
</dbReference>
<dbReference type="GO" id="GO:0003677">
    <property type="term" value="F:DNA binding"/>
    <property type="evidence" value="ECO:0007669"/>
    <property type="project" value="UniProtKB-KW"/>
</dbReference>
<protein>
    <submittedName>
        <fullName evidence="6">Transcriptional regulator, LysR family protein</fullName>
    </submittedName>
</protein>
<dbReference type="eggNOG" id="COG0583">
    <property type="taxonomic scope" value="Bacteria"/>
</dbReference>
<proteinExistence type="inferred from homology"/>
<evidence type="ECO:0000256" key="4">
    <source>
        <dbReference type="ARBA" id="ARBA00023163"/>
    </source>
</evidence>
<evidence type="ECO:0000313" key="6">
    <source>
        <dbReference type="EMBL" id="ADI05360.1"/>
    </source>
</evidence>
<dbReference type="InterPro" id="IPR036388">
    <property type="entry name" value="WH-like_DNA-bd_sf"/>
</dbReference>
<dbReference type="InterPro" id="IPR000847">
    <property type="entry name" value="LysR_HTH_N"/>
</dbReference>
<evidence type="ECO:0000259" key="5">
    <source>
        <dbReference type="PROSITE" id="PS50931"/>
    </source>
</evidence>
<dbReference type="Gene3D" id="1.10.10.10">
    <property type="entry name" value="Winged helix-like DNA-binding domain superfamily/Winged helix DNA-binding domain"/>
    <property type="match status" value="1"/>
</dbReference>
<gene>
    <name evidence="6" type="ordered locus">SBI_02239</name>
</gene>
<evidence type="ECO:0000313" key="7">
    <source>
        <dbReference type="Proteomes" id="UP000000377"/>
    </source>
</evidence>
<evidence type="ECO:0000256" key="3">
    <source>
        <dbReference type="ARBA" id="ARBA00023125"/>
    </source>
</evidence>
<keyword evidence="4" id="KW-0804">Transcription</keyword>
<dbReference type="PANTHER" id="PTHR30346:SF0">
    <property type="entry name" value="HCA OPERON TRANSCRIPTIONAL ACTIVATOR HCAR"/>
    <property type="match status" value="1"/>
</dbReference>
<dbReference type="PATRIC" id="fig|749414.3.peg.2314"/>
<evidence type="ECO:0000256" key="1">
    <source>
        <dbReference type="ARBA" id="ARBA00009437"/>
    </source>
</evidence>
<dbReference type="SUPFAM" id="SSF53850">
    <property type="entry name" value="Periplasmic binding protein-like II"/>
    <property type="match status" value="1"/>
</dbReference>
<dbReference type="Pfam" id="PF00126">
    <property type="entry name" value="HTH_1"/>
    <property type="match status" value="1"/>
</dbReference>
<dbReference type="GO" id="GO:0003700">
    <property type="term" value="F:DNA-binding transcription factor activity"/>
    <property type="evidence" value="ECO:0007669"/>
    <property type="project" value="InterPro"/>
</dbReference>
<dbReference type="InterPro" id="IPR005119">
    <property type="entry name" value="LysR_subst-bd"/>
</dbReference>
<dbReference type="PANTHER" id="PTHR30346">
    <property type="entry name" value="TRANSCRIPTIONAL DUAL REGULATOR HCAR-RELATED"/>
    <property type="match status" value="1"/>
</dbReference>
<dbReference type="AlphaFoldDB" id="D7BUY1"/>
<keyword evidence="3" id="KW-0238">DNA-binding</keyword>
<dbReference type="Proteomes" id="UP000000377">
    <property type="component" value="Chromosome"/>
</dbReference>
<keyword evidence="2" id="KW-0805">Transcription regulation</keyword>
<accession>D7BUY1</accession>
<evidence type="ECO:0000256" key="2">
    <source>
        <dbReference type="ARBA" id="ARBA00023015"/>
    </source>
</evidence>
<dbReference type="CDD" id="cd08414">
    <property type="entry name" value="PBP2_LTTR_aromatics_like"/>
    <property type="match status" value="1"/>
</dbReference>
<dbReference type="FunFam" id="1.10.10.10:FF:000001">
    <property type="entry name" value="LysR family transcriptional regulator"/>
    <property type="match status" value="1"/>
</dbReference>
<dbReference type="Gene3D" id="3.40.190.10">
    <property type="entry name" value="Periplasmic binding protein-like II"/>
    <property type="match status" value="2"/>
</dbReference>